<gene>
    <name evidence="2" type="ORF">HA336_01830</name>
</gene>
<dbReference type="Proteomes" id="UP000619545">
    <property type="component" value="Unassembled WGS sequence"/>
</dbReference>
<protein>
    <submittedName>
        <fullName evidence="2">YjbQ family protein</fullName>
    </submittedName>
</protein>
<dbReference type="EMBL" id="DUJS01000002">
    <property type="protein sequence ID" value="HII69958.1"/>
    <property type="molecule type" value="Genomic_DNA"/>
</dbReference>
<dbReference type="OMA" id="TWQGIFF"/>
<dbReference type="PANTHER" id="PTHR30615:SF8">
    <property type="entry name" value="UPF0047 PROTEIN C4A8.02C"/>
    <property type="match status" value="1"/>
</dbReference>
<dbReference type="Pfam" id="PF01894">
    <property type="entry name" value="YjbQ"/>
    <property type="match status" value="1"/>
</dbReference>
<dbReference type="GeneID" id="1476915"/>
<name>A0A832TH03_9EURY</name>
<dbReference type="Gene3D" id="2.60.120.460">
    <property type="entry name" value="YjbQ-like"/>
    <property type="match status" value="1"/>
</dbReference>
<sequence>MSPGVRALSVYQAELRIKSERRVQVIDVTDQVREKVRESGVEKGIAHVYSRHTTAAVVVNEPESGLLRDIVNKLEELVPQGAGYEHDRIDNNADAHLRALLLGSSVTIPVSDGDLVLGTWQSVLFVELDGPRSRRLLVTVVGE</sequence>
<dbReference type="AlphaFoldDB" id="A0A832TH03"/>
<accession>A0A832TH03</accession>
<dbReference type="PIRSF" id="PIRSF004681">
    <property type="entry name" value="UCP004681"/>
    <property type="match status" value="1"/>
</dbReference>
<dbReference type="NCBIfam" id="TIGR00149">
    <property type="entry name" value="TIGR00149_YjbQ"/>
    <property type="match status" value="1"/>
</dbReference>
<organism evidence="2 3">
    <name type="scientific">Methanopyrus kandleri</name>
    <dbReference type="NCBI Taxonomy" id="2320"/>
    <lineage>
        <taxon>Archaea</taxon>
        <taxon>Methanobacteriati</taxon>
        <taxon>Methanobacteriota</taxon>
        <taxon>Methanomada group</taxon>
        <taxon>Methanopyri</taxon>
        <taxon>Methanopyrales</taxon>
        <taxon>Methanopyraceae</taxon>
        <taxon>Methanopyrus</taxon>
    </lineage>
</organism>
<evidence type="ECO:0000256" key="1">
    <source>
        <dbReference type="ARBA" id="ARBA00005534"/>
    </source>
</evidence>
<reference evidence="2" key="1">
    <citation type="journal article" date="2020" name="bioRxiv">
        <title>A rank-normalized archaeal taxonomy based on genome phylogeny resolves widespread incomplete and uneven classifications.</title>
        <authorList>
            <person name="Rinke C."/>
            <person name="Chuvochina M."/>
            <person name="Mussig A.J."/>
            <person name="Chaumeil P.-A."/>
            <person name="Waite D.W."/>
            <person name="Whitman W.B."/>
            <person name="Parks D.H."/>
            <person name="Hugenholtz P."/>
        </authorList>
    </citation>
    <scope>NUCLEOTIDE SEQUENCE</scope>
    <source>
        <strain evidence="2">UBA8853</strain>
    </source>
</reference>
<dbReference type="PANTHER" id="PTHR30615">
    <property type="entry name" value="UNCHARACTERIZED PROTEIN YJBQ-RELATED"/>
    <property type="match status" value="1"/>
</dbReference>
<dbReference type="InterPro" id="IPR001602">
    <property type="entry name" value="UPF0047_YjbQ-like"/>
</dbReference>
<dbReference type="InterPro" id="IPR035917">
    <property type="entry name" value="YjbQ-like_sf"/>
</dbReference>
<dbReference type="SUPFAM" id="SSF111038">
    <property type="entry name" value="YjbQ-like"/>
    <property type="match status" value="1"/>
</dbReference>
<dbReference type="PROSITE" id="PS01314">
    <property type="entry name" value="UPF0047"/>
    <property type="match status" value="1"/>
</dbReference>
<evidence type="ECO:0000313" key="2">
    <source>
        <dbReference type="EMBL" id="HII69958.1"/>
    </source>
</evidence>
<evidence type="ECO:0000313" key="3">
    <source>
        <dbReference type="Proteomes" id="UP000619545"/>
    </source>
</evidence>
<dbReference type="RefSeq" id="WP_011019182.1">
    <property type="nucleotide sequence ID" value="NZ_DUJS01000002.1"/>
</dbReference>
<proteinExistence type="inferred from homology"/>
<comment type="caution">
    <text evidence="2">The sequence shown here is derived from an EMBL/GenBank/DDBJ whole genome shotgun (WGS) entry which is preliminary data.</text>
</comment>
<comment type="similarity">
    <text evidence="1">Belongs to the UPF0047 family.</text>
</comment>